<dbReference type="RefSeq" id="XP_033654764.1">
    <property type="nucleotide sequence ID" value="XM_033794627.1"/>
</dbReference>
<protein>
    <submittedName>
        <fullName evidence="1">Uncharacterized protein</fullName>
    </submittedName>
</protein>
<dbReference type="AlphaFoldDB" id="A0A6A6JLW4"/>
<accession>A0A6A6JLW4</accession>
<proteinExistence type="predicted"/>
<reference evidence="1" key="1">
    <citation type="journal article" date="2020" name="Stud. Mycol.">
        <title>101 Dothideomycetes genomes: a test case for predicting lifestyles and emergence of pathogens.</title>
        <authorList>
            <person name="Haridas S."/>
            <person name="Albert R."/>
            <person name="Binder M."/>
            <person name="Bloem J."/>
            <person name="Labutti K."/>
            <person name="Salamov A."/>
            <person name="Andreopoulos B."/>
            <person name="Baker S."/>
            <person name="Barry K."/>
            <person name="Bills G."/>
            <person name="Bluhm B."/>
            <person name="Cannon C."/>
            <person name="Castanera R."/>
            <person name="Culley D."/>
            <person name="Daum C."/>
            <person name="Ezra D."/>
            <person name="Gonzalez J."/>
            <person name="Henrissat B."/>
            <person name="Kuo A."/>
            <person name="Liang C."/>
            <person name="Lipzen A."/>
            <person name="Lutzoni F."/>
            <person name="Magnuson J."/>
            <person name="Mondo S."/>
            <person name="Nolan M."/>
            <person name="Ohm R."/>
            <person name="Pangilinan J."/>
            <person name="Park H.-J."/>
            <person name="Ramirez L."/>
            <person name="Alfaro M."/>
            <person name="Sun H."/>
            <person name="Tritt A."/>
            <person name="Yoshinaga Y."/>
            <person name="Zwiers L.-H."/>
            <person name="Turgeon B."/>
            <person name="Goodwin S."/>
            <person name="Spatafora J."/>
            <person name="Crous P."/>
            <person name="Grigoriev I."/>
        </authorList>
    </citation>
    <scope>NUCLEOTIDE SEQUENCE</scope>
    <source>
        <strain evidence="1">CBS 379.55</strain>
    </source>
</reference>
<dbReference type="Proteomes" id="UP000800097">
    <property type="component" value="Unassembled WGS sequence"/>
</dbReference>
<keyword evidence="2" id="KW-1185">Reference proteome</keyword>
<organism evidence="1 2">
    <name type="scientific">Westerdykella ornata</name>
    <dbReference type="NCBI Taxonomy" id="318751"/>
    <lineage>
        <taxon>Eukaryota</taxon>
        <taxon>Fungi</taxon>
        <taxon>Dikarya</taxon>
        <taxon>Ascomycota</taxon>
        <taxon>Pezizomycotina</taxon>
        <taxon>Dothideomycetes</taxon>
        <taxon>Pleosporomycetidae</taxon>
        <taxon>Pleosporales</taxon>
        <taxon>Sporormiaceae</taxon>
        <taxon>Westerdykella</taxon>
    </lineage>
</organism>
<gene>
    <name evidence="1" type="ORF">EI97DRAFT_313886</name>
</gene>
<dbReference type="GeneID" id="54547802"/>
<sequence length="159" mass="17179">MDLCDSSGFKGYPRGRLKSGFFSGRPVCLAVSLTAKTPGKQATSLLPTVAANWVSFSPPLTYCHQTQEPCHVVVCLGLFLSSCGWAVLYPPIVPLAGRPLVLDALPHALPTTILVYPLSPGFWLHGRRCVCEPVDRFTVTVSLHHLEASLVPWTPGTNP</sequence>
<dbReference type="EMBL" id="ML986491">
    <property type="protein sequence ID" value="KAF2277225.1"/>
    <property type="molecule type" value="Genomic_DNA"/>
</dbReference>
<name>A0A6A6JLW4_WESOR</name>
<evidence type="ECO:0000313" key="2">
    <source>
        <dbReference type="Proteomes" id="UP000800097"/>
    </source>
</evidence>
<evidence type="ECO:0000313" key="1">
    <source>
        <dbReference type="EMBL" id="KAF2277225.1"/>
    </source>
</evidence>